<keyword evidence="5 13" id="KW-0732">Signal</keyword>
<evidence type="ECO:0000256" key="9">
    <source>
        <dbReference type="ARBA" id="ARBA00023180"/>
    </source>
</evidence>
<dbReference type="SUPFAM" id="SSF50978">
    <property type="entry name" value="WD40 repeat-like"/>
    <property type="match status" value="1"/>
</dbReference>
<name>A0A8B8D261_CRAVI</name>
<dbReference type="InterPro" id="IPR020472">
    <property type="entry name" value="WD40_PAC1"/>
</dbReference>
<dbReference type="Pfam" id="PF00400">
    <property type="entry name" value="WD40"/>
    <property type="match status" value="4"/>
</dbReference>
<dbReference type="OrthoDB" id="416618at2759"/>
<feature type="transmembrane region" description="Helical" evidence="12">
    <location>
        <begin position="561"/>
        <end position="580"/>
    </location>
</feature>
<dbReference type="CDD" id="cd00200">
    <property type="entry name" value="WD40"/>
    <property type="match status" value="1"/>
</dbReference>
<dbReference type="InterPro" id="IPR025958">
    <property type="entry name" value="SID1_TM_fam"/>
</dbReference>
<dbReference type="InterPro" id="IPR015943">
    <property type="entry name" value="WD40/YVTN_repeat-like_dom_sf"/>
</dbReference>
<keyword evidence="7 12" id="KW-1133">Transmembrane helix</keyword>
<dbReference type="Gene3D" id="2.130.10.10">
    <property type="entry name" value="YVTN repeat-like/Quinoprotein amine dehydrogenase"/>
    <property type="match status" value="2"/>
</dbReference>
<feature type="repeat" description="WD" evidence="10">
    <location>
        <begin position="1054"/>
        <end position="1098"/>
    </location>
</feature>
<feature type="transmembrane region" description="Helical" evidence="12">
    <location>
        <begin position="274"/>
        <end position="299"/>
    </location>
</feature>
<dbReference type="PROSITE" id="PS50082">
    <property type="entry name" value="WD_REPEATS_2"/>
    <property type="match status" value="4"/>
</dbReference>
<reference evidence="15" key="1">
    <citation type="submission" date="2025-08" db="UniProtKB">
        <authorList>
            <consortium name="RefSeq"/>
        </authorList>
    </citation>
    <scope>IDENTIFICATION</scope>
    <source>
        <tissue evidence="15">Whole sample</tissue>
    </source>
</reference>
<evidence type="ECO:0000256" key="12">
    <source>
        <dbReference type="SAM" id="Phobius"/>
    </source>
</evidence>
<dbReference type="Pfam" id="PF13965">
    <property type="entry name" value="SID-1_RNA_chan"/>
    <property type="match status" value="1"/>
</dbReference>
<dbReference type="SMART" id="SM00320">
    <property type="entry name" value="WD40"/>
    <property type="match status" value="6"/>
</dbReference>
<dbReference type="PRINTS" id="PR00320">
    <property type="entry name" value="GPROTEINBRPT"/>
</dbReference>
<evidence type="ECO:0000256" key="1">
    <source>
        <dbReference type="ARBA" id="ARBA00004141"/>
    </source>
</evidence>
<dbReference type="InterPro" id="IPR001680">
    <property type="entry name" value="WD40_rpt"/>
</dbReference>
<feature type="repeat" description="WD" evidence="10">
    <location>
        <begin position="881"/>
        <end position="912"/>
    </location>
</feature>
<sequence>MLHFSLVRFSIILVVYGLLQGSYATDANFSQTYSDIINTTVEAIYKFTYTEMRNRTTAVRITTALQSDDEKATMKHPVIVVVRQQQSTLSWTMPLYSKNSDGAFDSDTVSRTLCPLDASHRPEKPLEQSFFVDVSTFSKQPLNFTLRAIKMESFEISAGVAKEIYFTPSEPQFYMYTFPEDVDSVLVHATSKDEKCAVMSIQTIECPVYDLNVNVEFEGKYQTMTKQAAIQIQRTDYPEGAFYVVFVLKPLDSACSSGLETLSRVKKTISSDKYYWGMVFAVAVFGAFYLIAFLLGVIYHGCSKHRGIWMIPEYQDIKKDQDSGHDGGDDLLSTVIRDNTSSQATNTSNSMDNHSVSSLDSEDVDFLKDADEEKDVFRTKTELFVYDLSRKKYKKQARNYAIYWRNLLTIAIFYGLPVLQLVFTYQKVLNVTGNLDICYYNFNCAHPWGLVSSFNNIFSNIGYVSLGFLFLFLVYRRKLIYNMAVHREKMMKKEVGIPQHFGLFFGMGLALIMEGVMSACYHVCPNYSNFQFDTSFMYIIACLCMLKIYQTRHPDISAKAHTSYLLMACVIFIAVVGVIYGDNIFWILFACVYMLFYLILSVHIYFMGRWSIDRGICRRICVAVRYDMCRCRRPMYPDRMLLLVIGNLINWGIAVYGALKHPSDFATFLLAIFIGNLMIYCSFYIFMKLRYKEKINKLPLVIIIMTVLVWAVALYFFFFHLTTWQLTPSRSREGNRDCLLLEFYDAHDIWHFLSSIALFFSFLVLLTLDDDRFSTRRDQIHVIVNIDPMLKSIGKLFGRKRSSKKGEKGTVESAENDDSHEPENIAKHGPGARECRIAKTPVHEDAVVHLSAVEPGLCLSCSKDKSAALYDYENHKLVDRWTGHERELTKILNGRTSNSIFSASRDKSVKMWRSGNPNFLQEFNDHDLVVTAIDLNHDDSWLCSGSRDNHVKLWDVNTAQCFLESSIHRNLVTDVKFVPHSHLLVQTGEDKEVRLFDTRTMQVVHSFPRKHYIQMACDVSADGLYCVTCSNGFSGKGCEATLWDIRGRKIVHEYREHGEAVESCIFLPSINERQIIATTSRDTTVRLWDMNTRECLSCFPIAGGGPITSIICYDDLSLCVSTFNQGIISLQLSPLDYSLRQTGQF</sequence>
<feature type="transmembrane region" description="Helical" evidence="12">
    <location>
        <begin position="586"/>
        <end position="606"/>
    </location>
</feature>
<dbReference type="RefSeq" id="XP_022322232.1">
    <property type="nucleotide sequence ID" value="XM_022466524.1"/>
</dbReference>
<feature type="signal peptide" evidence="13">
    <location>
        <begin position="1"/>
        <end position="24"/>
    </location>
</feature>
<evidence type="ECO:0000313" key="15">
    <source>
        <dbReference type="RefSeq" id="XP_022322232.1"/>
    </source>
</evidence>
<evidence type="ECO:0000256" key="3">
    <source>
        <dbReference type="ARBA" id="ARBA00022574"/>
    </source>
</evidence>
<evidence type="ECO:0000256" key="7">
    <source>
        <dbReference type="ARBA" id="ARBA00022989"/>
    </source>
</evidence>
<comment type="subcellular location">
    <subcellularLocation>
        <location evidence="1">Membrane</location>
        <topology evidence="1">Multi-pass membrane protein</topology>
    </subcellularLocation>
</comment>
<feature type="transmembrane region" description="Helical" evidence="12">
    <location>
        <begin position="400"/>
        <end position="423"/>
    </location>
</feature>
<protein>
    <submittedName>
        <fullName evidence="15">SID1 transmembrane family member 1-like</fullName>
    </submittedName>
</protein>
<evidence type="ECO:0000256" key="5">
    <source>
        <dbReference type="ARBA" id="ARBA00022729"/>
    </source>
</evidence>
<dbReference type="PROSITE" id="PS00678">
    <property type="entry name" value="WD_REPEATS_1"/>
    <property type="match status" value="2"/>
</dbReference>
<keyword evidence="3 10" id="KW-0853">WD repeat</keyword>
<dbReference type="Proteomes" id="UP000694844">
    <property type="component" value="Chromosome 3"/>
</dbReference>
<feature type="transmembrane region" description="Helical" evidence="12">
    <location>
        <begin position="640"/>
        <end position="659"/>
    </location>
</feature>
<gene>
    <name evidence="15" type="primary">LOC111123879</name>
</gene>
<feature type="transmembrane region" description="Helical" evidence="12">
    <location>
        <begin position="496"/>
        <end position="518"/>
    </location>
</feature>
<dbReference type="PANTHER" id="PTHR12185">
    <property type="entry name" value="SID1 TRANSMEMBRANE FAMILY MEMEBER"/>
    <property type="match status" value="1"/>
</dbReference>
<keyword evidence="4 12" id="KW-0812">Transmembrane</keyword>
<feature type="transmembrane region" description="Helical" evidence="12">
    <location>
        <begin position="530"/>
        <end position="549"/>
    </location>
</feature>
<keyword evidence="9" id="KW-0325">Glycoprotein</keyword>
<dbReference type="GO" id="GO:0003725">
    <property type="term" value="F:double-stranded RNA binding"/>
    <property type="evidence" value="ECO:0007669"/>
    <property type="project" value="TreeGrafter"/>
</dbReference>
<dbReference type="GeneID" id="111123879"/>
<evidence type="ECO:0000256" key="10">
    <source>
        <dbReference type="PROSITE-ProRule" id="PRU00221"/>
    </source>
</evidence>
<evidence type="ECO:0000256" key="13">
    <source>
        <dbReference type="SAM" id="SignalP"/>
    </source>
</evidence>
<evidence type="ECO:0000256" key="4">
    <source>
        <dbReference type="ARBA" id="ARBA00022692"/>
    </source>
</evidence>
<feature type="region of interest" description="Disordered" evidence="11">
    <location>
        <begin position="801"/>
        <end position="832"/>
    </location>
</feature>
<dbReference type="GO" id="GO:0051033">
    <property type="term" value="F:RNA transmembrane transporter activity"/>
    <property type="evidence" value="ECO:0007669"/>
    <property type="project" value="TreeGrafter"/>
</dbReference>
<keyword evidence="6" id="KW-0677">Repeat</keyword>
<evidence type="ECO:0000313" key="14">
    <source>
        <dbReference type="Proteomes" id="UP000694844"/>
    </source>
</evidence>
<feature type="compositionally biased region" description="Basic and acidic residues" evidence="11">
    <location>
        <begin position="817"/>
        <end position="832"/>
    </location>
</feature>
<dbReference type="PROSITE" id="PS50294">
    <property type="entry name" value="WD_REPEATS_REGION"/>
    <property type="match status" value="2"/>
</dbReference>
<dbReference type="InterPro" id="IPR036322">
    <property type="entry name" value="WD40_repeat_dom_sf"/>
</dbReference>
<evidence type="ECO:0000256" key="11">
    <source>
        <dbReference type="SAM" id="MobiDB-lite"/>
    </source>
</evidence>
<dbReference type="GO" id="GO:0005764">
    <property type="term" value="C:lysosome"/>
    <property type="evidence" value="ECO:0007669"/>
    <property type="project" value="TreeGrafter"/>
</dbReference>
<proteinExistence type="inferred from homology"/>
<dbReference type="AlphaFoldDB" id="A0A8B8D261"/>
<dbReference type="PANTHER" id="PTHR12185:SF14">
    <property type="entry name" value="CHOLESTEROL UPTAKE PROTEIN 1"/>
    <property type="match status" value="1"/>
</dbReference>
<feature type="repeat" description="WD" evidence="10">
    <location>
        <begin position="923"/>
        <end position="964"/>
    </location>
</feature>
<feature type="chain" id="PRO_5034886078" evidence="13">
    <location>
        <begin position="25"/>
        <end position="1145"/>
    </location>
</feature>
<keyword evidence="8 12" id="KW-0472">Membrane</keyword>
<dbReference type="KEGG" id="cvn:111123879"/>
<feature type="transmembrane region" description="Helical" evidence="12">
    <location>
        <begin position="665"/>
        <end position="686"/>
    </location>
</feature>
<keyword evidence="14" id="KW-1185">Reference proteome</keyword>
<feature type="transmembrane region" description="Helical" evidence="12">
    <location>
        <begin position="457"/>
        <end position="475"/>
    </location>
</feature>
<feature type="transmembrane region" description="Helical" evidence="12">
    <location>
        <begin position="698"/>
        <end position="718"/>
    </location>
</feature>
<evidence type="ECO:0000256" key="2">
    <source>
        <dbReference type="ARBA" id="ARBA00006618"/>
    </source>
</evidence>
<comment type="similarity">
    <text evidence="2">Belongs to the SID1 family.</text>
</comment>
<feature type="repeat" description="WD" evidence="10">
    <location>
        <begin position="965"/>
        <end position="1006"/>
    </location>
</feature>
<evidence type="ECO:0000256" key="8">
    <source>
        <dbReference type="ARBA" id="ARBA00023136"/>
    </source>
</evidence>
<dbReference type="InterPro" id="IPR019775">
    <property type="entry name" value="WD40_repeat_CS"/>
</dbReference>
<dbReference type="GO" id="GO:0005886">
    <property type="term" value="C:plasma membrane"/>
    <property type="evidence" value="ECO:0007669"/>
    <property type="project" value="TreeGrafter"/>
</dbReference>
<feature type="transmembrane region" description="Helical" evidence="12">
    <location>
        <begin position="749"/>
        <end position="768"/>
    </location>
</feature>
<accession>A0A8B8D261</accession>
<organism evidence="14 15">
    <name type="scientific">Crassostrea virginica</name>
    <name type="common">Eastern oyster</name>
    <dbReference type="NCBI Taxonomy" id="6565"/>
    <lineage>
        <taxon>Eukaryota</taxon>
        <taxon>Metazoa</taxon>
        <taxon>Spiralia</taxon>
        <taxon>Lophotrochozoa</taxon>
        <taxon>Mollusca</taxon>
        <taxon>Bivalvia</taxon>
        <taxon>Autobranchia</taxon>
        <taxon>Pteriomorphia</taxon>
        <taxon>Ostreida</taxon>
        <taxon>Ostreoidea</taxon>
        <taxon>Ostreidae</taxon>
        <taxon>Crassostrea</taxon>
    </lineage>
</organism>
<evidence type="ECO:0000256" key="6">
    <source>
        <dbReference type="ARBA" id="ARBA00022737"/>
    </source>
</evidence>